<dbReference type="Pfam" id="PF03061">
    <property type="entry name" value="4HBT"/>
    <property type="match status" value="1"/>
</dbReference>
<dbReference type="PROSITE" id="PS51770">
    <property type="entry name" value="HOTDOG_ACOT"/>
    <property type="match status" value="1"/>
</dbReference>
<reference evidence="5" key="2">
    <citation type="submission" date="2018-12" db="EMBL/GenBank/DDBJ databases">
        <title>Draft genome sequence of Flaovobacterium columnare ARS1 isolated from channel catfish in Alabama.</title>
        <authorList>
            <person name="Cai W."/>
            <person name="Arias C."/>
        </authorList>
    </citation>
    <scope>NUCLEOTIDE SEQUENCE [LARGE SCALE GENOMIC DNA]</scope>
    <source>
        <strain evidence="5">ARS1</strain>
    </source>
</reference>
<name>A0A2N9PDG7_9FLAO</name>
<evidence type="ECO:0000256" key="3">
    <source>
        <dbReference type="PROSITE-ProRule" id="PRU01106"/>
    </source>
</evidence>
<dbReference type="EMBL" id="OLKH01000130">
    <property type="protein sequence ID" value="SPE78363.1"/>
    <property type="molecule type" value="Genomic_DNA"/>
</dbReference>
<reference evidence="6" key="1">
    <citation type="submission" date="2018-02" db="EMBL/GenBank/DDBJ databases">
        <authorList>
            <person name="Cohen D.B."/>
            <person name="Kent A.D."/>
        </authorList>
    </citation>
    <scope>NUCLEOTIDE SEQUENCE [LARGE SCALE GENOMIC DNA]</scope>
    <source>
        <strain evidence="6">CIP109753</strain>
    </source>
</reference>
<dbReference type="EC" id="3.1.2.-" evidence="6"/>
<feature type="domain" description="HotDog ACOT-type" evidence="4">
    <location>
        <begin position="1"/>
        <end position="109"/>
    </location>
</feature>
<dbReference type="GO" id="GO:0006637">
    <property type="term" value="P:acyl-CoA metabolic process"/>
    <property type="evidence" value="ECO:0007669"/>
    <property type="project" value="TreeGrafter"/>
</dbReference>
<comment type="similarity">
    <text evidence="1">Belongs to the acyl coenzyme A hydrolase family.</text>
</comment>
<proteinExistence type="inferred from homology"/>
<evidence type="ECO:0000313" key="7">
    <source>
        <dbReference type="Proteomes" id="UP000238180"/>
    </source>
</evidence>
<dbReference type="RefSeq" id="WP_105196854.1">
    <property type="nucleotide sequence ID" value="NZ_OLKH01000130.1"/>
</dbReference>
<dbReference type="AlphaFoldDB" id="A0A2N9PDG7"/>
<dbReference type="GO" id="GO:0052816">
    <property type="term" value="F:long-chain fatty acyl-CoA hydrolase activity"/>
    <property type="evidence" value="ECO:0007669"/>
    <property type="project" value="TreeGrafter"/>
</dbReference>
<evidence type="ECO:0000313" key="6">
    <source>
        <dbReference type="EMBL" id="SPE78363.1"/>
    </source>
</evidence>
<dbReference type="CDD" id="cd03442">
    <property type="entry name" value="BFIT_BACH"/>
    <property type="match status" value="1"/>
</dbReference>
<evidence type="ECO:0000256" key="1">
    <source>
        <dbReference type="ARBA" id="ARBA00010458"/>
    </source>
</evidence>
<dbReference type="GO" id="GO:0009062">
    <property type="term" value="P:fatty acid catabolic process"/>
    <property type="evidence" value="ECO:0007669"/>
    <property type="project" value="TreeGrafter"/>
</dbReference>
<evidence type="ECO:0000313" key="8">
    <source>
        <dbReference type="Proteomes" id="UP000288951"/>
    </source>
</evidence>
<dbReference type="InterPro" id="IPR006683">
    <property type="entry name" value="Thioestr_dom"/>
</dbReference>
<dbReference type="EMBL" id="RQSM01000003">
    <property type="protein sequence ID" value="RVU90052.1"/>
    <property type="molecule type" value="Genomic_DNA"/>
</dbReference>
<dbReference type="Proteomes" id="UP000238180">
    <property type="component" value="Unassembled WGS sequence"/>
</dbReference>
<dbReference type="GO" id="GO:0005829">
    <property type="term" value="C:cytosol"/>
    <property type="evidence" value="ECO:0007669"/>
    <property type="project" value="TreeGrafter"/>
</dbReference>
<evidence type="ECO:0000259" key="4">
    <source>
        <dbReference type="PROSITE" id="PS51770"/>
    </source>
</evidence>
<dbReference type="Proteomes" id="UP000288951">
    <property type="component" value="Unassembled WGS sequence"/>
</dbReference>
<keyword evidence="8" id="KW-1185">Reference proteome</keyword>
<gene>
    <name evidence="5" type="ORF">EH230_03605</name>
    <name evidence="6" type="ORF">FLACOL_02379</name>
</gene>
<dbReference type="PANTHER" id="PTHR11049:SF31">
    <property type="entry name" value="HOTDOG ACOT-TYPE DOMAIN-CONTAINING PROTEIN"/>
    <property type="match status" value="1"/>
</dbReference>
<dbReference type="InterPro" id="IPR029069">
    <property type="entry name" value="HotDog_dom_sf"/>
</dbReference>
<dbReference type="OrthoDB" id="9791628at2"/>
<accession>A0A2N9PDG7</accession>
<sequence>MRYKTHKWVRPEDLNANGTLFGGKLLSWIDDEAALYSIVILKNNKIVTKFMSEINFMSSARQGDIIEIGLDVIKFGKTSITMKCEVKNIMTKATIITVDSITMVNLDSFGQPANHGKTQSDLALDEKSI</sequence>
<evidence type="ECO:0000256" key="2">
    <source>
        <dbReference type="ARBA" id="ARBA00022801"/>
    </source>
</evidence>
<protein>
    <submittedName>
        <fullName evidence="5">Acyl-CoA thioesterase</fullName>
    </submittedName>
    <submittedName>
        <fullName evidence="6">Putative acyl-CoA thioester hydrolase</fullName>
        <ecNumber evidence="6">3.1.2.-</ecNumber>
    </submittedName>
</protein>
<dbReference type="PANTHER" id="PTHR11049">
    <property type="entry name" value="ACYL COENZYME A THIOESTER HYDROLASE"/>
    <property type="match status" value="1"/>
</dbReference>
<evidence type="ECO:0000313" key="5">
    <source>
        <dbReference type="EMBL" id="RVU90052.1"/>
    </source>
</evidence>
<dbReference type="Gene3D" id="3.10.129.10">
    <property type="entry name" value="Hotdog Thioesterase"/>
    <property type="match status" value="1"/>
</dbReference>
<dbReference type="SUPFAM" id="SSF54637">
    <property type="entry name" value="Thioesterase/thiol ester dehydrase-isomerase"/>
    <property type="match status" value="1"/>
</dbReference>
<dbReference type="InterPro" id="IPR040170">
    <property type="entry name" value="Cytosol_ACT"/>
</dbReference>
<organism evidence="6 7">
    <name type="scientific">Flavobacterium columnare</name>
    <dbReference type="NCBI Taxonomy" id="996"/>
    <lineage>
        <taxon>Bacteria</taxon>
        <taxon>Pseudomonadati</taxon>
        <taxon>Bacteroidota</taxon>
        <taxon>Flavobacteriia</taxon>
        <taxon>Flavobacteriales</taxon>
        <taxon>Flavobacteriaceae</taxon>
        <taxon>Flavobacterium</taxon>
    </lineage>
</organism>
<dbReference type="InterPro" id="IPR033120">
    <property type="entry name" value="HOTDOG_ACOT"/>
</dbReference>
<keyword evidence="2 3" id="KW-0378">Hydrolase</keyword>